<keyword evidence="2" id="KW-1185">Reference proteome</keyword>
<organism evidence="1 2">
    <name type="scientific">Flavivirga amylovorans</name>
    <dbReference type="NCBI Taxonomy" id="870486"/>
    <lineage>
        <taxon>Bacteria</taxon>
        <taxon>Pseudomonadati</taxon>
        <taxon>Bacteroidota</taxon>
        <taxon>Flavobacteriia</taxon>
        <taxon>Flavobacteriales</taxon>
        <taxon>Flavobacteriaceae</taxon>
        <taxon>Flavivirga</taxon>
    </lineage>
</organism>
<proteinExistence type="predicted"/>
<dbReference type="Proteomes" id="UP001176891">
    <property type="component" value="Unassembled WGS sequence"/>
</dbReference>
<sequence>MKTPINIPMEPKHYFEAIRVRFCSNHENITVGKMMRSEAMHYKGKVFAFFSTKQNMVFKLGKGFNVEAIDVPLEVFSPFKNKKPMSGWYQLGVEYKDSWEFLTNLALDIIHQDT</sequence>
<accession>A0ABT8WWA4</accession>
<gene>
    <name evidence="1" type="ORF">Q4Q39_00985</name>
</gene>
<reference evidence="1" key="1">
    <citation type="submission" date="2023-07" db="EMBL/GenBank/DDBJ databases">
        <title>Two novel species in the genus Flavivirga.</title>
        <authorList>
            <person name="Kwon K."/>
        </authorList>
    </citation>
    <scope>NUCLEOTIDE SEQUENCE</scope>
    <source>
        <strain evidence="1">KACC 14157</strain>
    </source>
</reference>
<protein>
    <recommendedName>
        <fullName evidence="3">MmcQ/YjbR family DNA-binding protein</fullName>
    </recommendedName>
</protein>
<evidence type="ECO:0000313" key="1">
    <source>
        <dbReference type="EMBL" id="MDO5985964.1"/>
    </source>
</evidence>
<comment type="caution">
    <text evidence="1">The sequence shown here is derived from an EMBL/GenBank/DDBJ whole genome shotgun (WGS) entry which is preliminary data.</text>
</comment>
<dbReference type="RefSeq" id="WP_303280508.1">
    <property type="nucleotide sequence ID" value="NZ_BAABCZ010000016.1"/>
</dbReference>
<evidence type="ECO:0008006" key="3">
    <source>
        <dbReference type="Google" id="ProtNLM"/>
    </source>
</evidence>
<dbReference type="EMBL" id="JAUOEM010000001">
    <property type="protein sequence ID" value="MDO5985964.1"/>
    <property type="molecule type" value="Genomic_DNA"/>
</dbReference>
<evidence type="ECO:0000313" key="2">
    <source>
        <dbReference type="Proteomes" id="UP001176891"/>
    </source>
</evidence>
<name>A0ABT8WWA4_9FLAO</name>